<dbReference type="Proteomes" id="UP001549099">
    <property type="component" value="Unassembled WGS sequence"/>
</dbReference>
<dbReference type="Pfam" id="PF07872">
    <property type="entry name" value="DUF1659"/>
    <property type="match status" value="1"/>
</dbReference>
<evidence type="ECO:0000313" key="3">
    <source>
        <dbReference type="Proteomes" id="UP001549099"/>
    </source>
</evidence>
<accession>A0ABV2G996</accession>
<gene>
    <name evidence="2" type="ORF">ABID49_000730</name>
</gene>
<name>A0ABV2G996_9BACL</name>
<keyword evidence="3" id="KW-1185">Reference proteome</keyword>
<evidence type="ECO:0000313" key="2">
    <source>
        <dbReference type="EMBL" id="MET3574848.1"/>
    </source>
</evidence>
<organism evidence="2 3">
    <name type="scientific">Bhargavaea ullalensis</name>
    <dbReference type="NCBI Taxonomy" id="1265685"/>
    <lineage>
        <taxon>Bacteria</taxon>
        <taxon>Bacillati</taxon>
        <taxon>Bacillota</taxon>
        <taxon>Bacilli</taxon>
        <taxon>Bacillales</taxon>
        <taxon>Caryophanaceae</taxon>
        <taxon>Bhargavaea</taxon>
    </lineage>
</organism>
<sequence>MASIEFKDASVRLYFDAGTDGEGKPVRKTKVYRNVNGEADAEDLFGAVLALGELSELPFLSADRIETAVIMA</sequence>
<evidence type="ECO:0000259" key="1">
    <source>
        <dbReference type="Pfam" id="PF07872"/>
    </source>
</evidence>
<feature type="domain" description="DUF1659" evidence="1">
    <location>
        <begin position="4"/>
        <end position="70"/>
    </location>
</feature>
<protein>
    <recommendedName>
        <fullName evidence="1">DUF1659 domain-containing protein</fullName>
    </recommendedName>
</protein>
<proteinExistence type="predicted"/>
<comment type="caution">
    <text evidence="2">The sequence shown here is derived from an EMBL/GenBank/DDBJ whole genome shotgun (WGS) entry which is preliminary data.</text>
</comment>
<dbReference type="RefSeq" id="WP_354195413.1">
    <property type="nucleotide sequence ID" value="NZ_JBEPLW010000002.1"/>
</dbReference>
<reference evidence="2 3" key="1">
    <citation type="submission" date="2024-06" db="EMBL/GenBank/DDBJ databases">
        <title>Genomic Encyclopedia of Type Strains, Phase IV (KMG-IV): sequencing the most valuable type-strain genomes for metagenomic binning, comparative biology and taxonomic classification.</title>
        <authorList>
            <person name="Goeker M."/>
        </authorList>
    </citation>
    <scope>NUCLEOTIDE SEQUENCE [LARGE SCALE GENOMIC DNA]</scope>
    <source>
        <strain evidence="2 3">DSM 26128</strain>
    </source>
</reference>
<dbReference type="EMBL" id="JBEPLW010000002">
    <property type="protein sequence ID" value="MET3574848.1"/>
    <property type="molecule type" value="Genomic_DNA"/>
</dbReference>
<dbReference type="InterPro" id="IPR012454">
    <property type="entry name" value="DUF1659"/>
</dbReference>